<proteinExistence type="predicted"/>
<dbReference type="Proteomes" id="UP000664303">
    <property type="component" value="Unassembled WGS sequence"/>
</dbReference>
<organism evidence="2 3">
    <name type="scientific">Parahaliea mediterranea</name>
    <dbReference type="NCBI Taxonomy" id="651086"/>
    <lineage>
        <taxon>Bacteria</taxon>
        <taxon>Pseudomonadati</taxon>
        <taxon>Pseudomonadota</taxon>
        <taxon>Gammaproteobacteria</taxon>
        <taxon>Cellvibrionales</taxon>
        <taxon>Halieaceae</taxon>
        <taxon>Parahaliea</taxon>
    </lineage>
</organism>
<evidence type="ECO:0000313" key="2">
    <source>
        <dbReference type="EMBL" id="MBN7796107.1"/>
    </source>
</evidence>
<dbReference type="EMBL" id="JAFKCZ010000004">
    <property type="protein sequence ID" value="MBN7796107.1"/>
    <property type="molecule type" value="Genomic_DNA"/>
</dbReference>
<protein>
    <submittedName>
        <fullName evidence="2">Zinc chelation protein SecC</fullName>
    </submittedName>
</protein>
<dbReference type="InterPro" id="IPR032710">
    <property type="entry name" value="NTF2-like_dom_sf"/>
</dbReference>
<name>A0A939DEN8_9GAMM</name>
<gene>
    <name evidence="2" type="ORF">JYP50_05885</name>
</gene>
<dbReference type="InterPro" id="IPR048469">
    <property type="entry name" value="YchJ-like_M"/>
</dbReference>
<dbReference type="Gene3D" id="3.10.450.50">
    <property type="match status" value="1"/>
</dbReference>
<keyword evidence="3" id="KW-1185">Reference proteome</keyword>
<accession>A0A939DEN8</accession>
<dbReference type="AlphaFoldDB" id="A0A939DEN8"/>
<reference evidence="2" key="1">
    <citation type="submission" date="2021-02" db="EMBL/GenBank/DDBJ databases">
        <title>PHA producing bacteria isolated from coastal sediment in Guangdong, Shenzhen.</title>
        <authorList>
            <person name="Zheng W."/>
            <person name="Yu S."/>
            <person name="Huang Y."/>
        </authorList>
    </citation>
    <scope>NUCLEOTIDE SEQUENCE</scope>
    <source>
        <strain evidence="2">TN14-10</strain>
    </source>
</reference>
<evidence type="ECO:0000259" key="1">
    <source>
        <dbReference type="Pfam" id="PF17775"/>
    </source>
</evidence>
<feature type="domain" description="YchJ-like middle NTF2-like" evidence="1">
    <location>
        <begin position="1"/>
        <end position="90"/>
    </location>
</feature>
<sequence length="93" mass="10781">MRSRYTAFARGASDYLLATWHPSTRPSRVRLDPAQRWIGLRILHTELGGEGDDTGLVEFVARGKEGGRGFRLQELSRFEKISGRWYYRDGEHR</sequence>
<dbReference type="SUPFAM" id="SSF54427">
    <property type="entry name" value="NTF2-like"/>
    <property type="match status" value="1"/>
</dbReference>
<dbReference type="Pfam" id="PF17775">
    <property type="entry name" value="YchJ_M-like"/>
    <property type="match status" value="1"/>
</dbReference>
<comment type="caution">
    <text evidence="2">The sequence shown here is derived from an EMBL/GenBank/DDBJ whole genome shotgun (WGS) entry which is preliminary data.</text>
</comment>
<evidence type="ECO:0000313" key="3">
    <source>
        <dbReference type="Proteomes" id="UP000664303"/>
    </source>
</evidence>